<name>A0ABV8A1F7_9GAMM</name>
<evidence type="ECO:0000259" key="1">
    <source>
        <dbReference type="SMART" id="SM00731"/>
    </source>
</evidence>
<keyword evidence="3" id="KW-1185">Reference proteome</keyword>
<protein>
    <submittedName>
        <fullName evidence="2">SprT-like domain-containing protein</fullName>
    </submittedName>
</protein>
<feature type="domain" description="SprT-like" evidence="1">
    <location>
        <begin position="7"/>
        <end position="148"/>
    </location>
</feature>
<dbReference type="RefSeq" id="WP_380696629.1">
    <property type="nucleotide sequence ID" value="NZ_JBHRYR010000003.1"/>
</dbReference>
<comment type="caution">
    <text evidence="2">The sequence shown here is derived from an EMBL/GenBank/DDBJ whole genome shotgun (WGS) entry which is preliminary data.</text>
</comment>
<dbReference type="Proteomes" id="UP001595617">
    <property type="component" value="Unassembled WGS sequence"/>
</dbReference>
<dbReference type="SMART" id="SM00731">
    <property type="entry name" value="SprT"/>
    <property type="match status" value="1"/>
</dbReference>
<sequence length="175" mass="20423">MTPAERQKLETIETLASSLLARHLPQWSFSFNRQRRTLGLCRYREKRIELSLQHALAGNLDQAKETILHEIAHGLAGPRTGHGPRWQQVMRDLGQNPRVTAKTEYDLDDYTWAIVRKEGNDLHWITGRYRRPQRTSHWMLRGQPHTLGTVYYCRFSDYAAFSQGMIPFAEVALYQ</sequence>
<proteinExistence type="predicted"/>
<dbReference type="EMBL" id="JBHRYR010000003">
    <property type="protein sequence ID" value="MFC3853456.1"/>
    <property type="molecule type" value="Genomic_DNA"/>
</dbReference>
<accession>A0ABV8A1F7</accession>
<organism evidence="2 3">
    <name type="scientific">Saccharospirillum mangrovi</name>
    <dbReference type="NCBI Taxonomy" id="2161747"/>
    <lineage>
        <taxon>Bacteria</taxon>
        <taxon>Pseudomonadati</taxon>
        <taxon>Pseudomonadota</taxon>
        <taxon>Gammaproteobacteria</taxon>
        <taxon>Oceanospirillales</taxon>
        <taxon>Saccharospirillaceae</taxon>
        <taxon>Saccharospirillum</taxon>
    </lineage>
</organism>
<dbReference type="Pfam" id="PF10263">
    <property type="entry name" value="SprT-like"/>
    <property type="match status" value="1"/>
</dbReference>
<evidence type="ECO:0000313" key="2">
    <source>
        <dbReference type="EMBL" id="MFC3853456.1"/>
    </source>
</evidence>
<reference evidence="3" key="1">
    <citation type="journal article" date="2019" name="Int. J. Syst. Evol. Microbiol.">
        <title>The Global Catalogue of Microorganisms (GCM) 10K type strain sequencing project: providing services to taxonomists for standard genome sequencing and annotation.</title>
        <authorList>
            <consortium name="The Broad Institute Genomics Platform"/>
            <consortium name="The Broad Institute Genome Sequencing Center for Infectious Disease"/>
            <person name="Wu L."/>
            <person name="Ma J."/>
        </authorList>
    </citation>
    <scope>NUCLEOTIDE SEQUENCE [LARGE SCALE GENOMIC DNA]</scope>
    <source>
        <strain evidence="3">IBRC 10765</strain>
    </source>
</reference>
<gene>
    <name evidence="2" type="ORF">ACFOOG_11485</name>
</gene>
<dbReference type="InterPro" id="IPR006640">
    <property type="entry name" value="SprT-like_domain"/>
</dbReference>
<evidence type="ECO:0000313" key="3">
    <source>
        <dbReference type="Proteomes" id="UP001595617"/>
    </source>
</evidence>